<accession>A0ABN8J125</accession>
<feature type="non-terminal residue" evidence="1">
    <location>
        <position position="146"/>
    </location>
</feature>
<evidence type="ECO:0008006" key="3">
    <source>
        <dbReference type="Google" id="ProtNLM"/>
    </source>
</evidence>
<proteinExistence type="predicted"/>
<name>A0ABN8J125_9NEOP</name>
<keyword evidence="2" id="KW-1185">Reference proteome</keyword>
<evidence type="ECO:0000313" key="1">
    <source>
        <dbReference type="EMBL" id="CAH2069182.1"/>
    </source>
</evidence>
<dbReference type="Gene3D" id="3.40.630.30">
    <property type="match status" value="1"/>
</dbReference>
<protein>
    <recommendedName>
        <fullName evidence="3">N-acetyltransferase domain-containing protein</fullName>
    </recommendedName>
</protein>
<dbReference type="EMBL" id="OW152817">
    <property type="protein sequence ID" value="CAH2069182.1"/>
    <property type="molecule type" value="Genomic_DNA"/>
</dbReference>
<gene>
    <name evidence="1" type="ORF">IPOD504_LOCUS14777</name>
</gene>
<dbReference type="InterPro" id="IPR016181">
    <property type="entry name" value="Acyl_CoA_acyltransferase"/>
</dbReference>
<sequence length="146" mass="16994">MAELRTTGKDRLAVYFPTYSTWDGKAMMLRNLFVRETYRRHGVGRMLFCSVAAVRTWIQLRRYAPVWISTSSRGTRRVSSIAIGAESLTESQDACYYMLFRGVHLVCYENAQLILRRFKKLAAVTTHNLHDKYGIQIYLFSFYSKA</sequence>
<organism evidence="1 2">
    <name type="scientific">Iphiclides podalirius</name>
    <name type="common">scarce swallowtail</name>
    <dbReference type="NCBI Taxonomy" id="110791"/>
    <lineage>
        <taxon>Eukaryota</taxon>
        <taxon>Metazoa</taxon>
        <taxon>Ecdysozoa</taxon>
        <taxon>Arthropoda</taxon>
        <taxon>Hexapoda</taxon>
        <taxon>Insecta</taxon>
        <taxon>Pterygota</taxon>
        <taxon>Neoptera</taxon>
        <taxon>Endopterygota</taxon>
        <taxon>Lepidoptera</taxon>
        <taxon>Glossata</taxon>
        <taxon>Ditrysia</taxon>
        <taxon>Papilionoidea</taxon>
        <taxon>Papilionidae</taxon>
        <taxon>Papilioninae</taxon>
        <taxon>Iphiclides</taxon>
    </lineage>
</organism>
<dbReference type="SUPFAM" id="SSF55729">
    <property type="entry name" value="Acyl-CoA N-acyltransferases (Nat)"/>
    <property type="match status" value="1"/>
</dbReference>
<dbReference type="Proteomes" id="UP000837857">
    <property type="component" value="Chromosome 5"/>
</dbReference>
<reference evidence="1" key="1">
    <citation type="submission" date="2022-03" db="EMBL/GenBank/DDBJ databases">
        <authorList>
            <person name="Martin H S."/>
        </authorList>
    </citation>
    <scope>NUCLEOTIDE SEQUENCE</scope>
</reference>
<evidence type="ECO:0000313" key="2">
    <source>
        <dbReference type="Proteomes" id="UP000837857"/>
    </source>
</evidence>